<proteinExistence type="predicted"/>
<sequence length="190" mass="18272">MKQAKIAGIHSKIKIFVSLSILMFPFMPQSGFAQATGPTIVGSSVAALAQSMASMSSAQKIAAIRAFIQANPNVPVATLAASLVAAAGVTPGLSASVAAAFVQAVPAQQRAQVAIAAVNAVPAGGKAAVAGAVVAATPAGAARNAVANSVTASVNADTTLSTSTRSGIGGSINEAASGGSTNDVQSASPS</sequence>
<feature type="region of interest" description="Disordered" evidence="1">
    <location>
        <begin position="163"/>
        <end position="190"/>
    </location>
</feature>
<dbReference type="Proteomes" id="UP000318801">
    <property type="component" value="Unassembled WGS sequence"/>
</dbReference>
<evidence type="ECO:0000313" key="4">
    <source>
        <dbReference type="Proteomes" id="UP000318801"/>
    </source>
</evidence>
<organism evidence="3 4">
    <name type="scientific">Martelella alba</name>
    <dbReference type="NCBI Taxonomy" id="2590451"/>
    <lineage>
        <taxon>Bacteria</taxon>
        <taxon>Pseudomonadati</taxon>
        <taxon>Pseudomonadota</taxon>
        <taxon>Alphaproteobacteria</taxon>
        <taxon>Hyphomicrobiales</taxon>
        <taxon>Aurantimonadaceae</taxon>
        <taxon>Martelella</taxon>
    </lineage>
</organism>
<name>A0A506UGX2_9HYPH</name>
<comment type="caution">
    <text evidence="3">The sequence shown here is derived from an EMBL/GenBank/DDBJ whole genome shotgun (WGS) entry which is preliminary data.</text>
</comment>
<keyword evidence="2" id="KW-0732">Signal</keyword>
<keyword evidence="4" id="KW-1185">Reference proteome</keyword>
<evidence type="ECO:0000256" key="1">
    <source>
        <dbReference type="SAM" id="MobiDB-lite"/>
    </source>
</evidence>
<reference evidence="3 4" key="1">
    <citation type="submission" date="2019-06" db="EMBL/GenBank/DDBJ databases">
        <authorList>
            <person name="Li M."/>
        </authorList>
    </citation>
    <scope>NUCLEOTIDE SEQUENCE [LARGE SCALE GENOMIC DNA]</scope>
    <source>
        <strain evidence="3 4">BGMRC2036</strain>
    </source>
</reference>
<evidence type="ECO:0000256" key="2">
    <source>
        <dbReference type="SAM" id="SignalP"/>
    </source>
</evidence>
<gene>
    <name evidence="3" type="ORF">FJU08_07155</name>
</gene>
<evidence type="ECO:0000313" key="3">
    <source>
        <dbReference type="EMBL" id="TPW31527.1"/>
    </source>
</evidence>
<feature type="compositionally biased region" description="Polar residues" evidence="1">
    <location>
        <begin position="178"/>
        <end position="190"/>
    </location>
</feature>
<accession>A0A506UGX2</accession>
<dbReference type="EMBL" id="VHLG01000003">
    <property type="protein sequence ID" value="TPW31527.1"/>
    <property type="molecule type" value="Genomic_DNA"/>
</dbReference>
<dbReference type="RefSeq" id="WP_141148297.1">
    <property type="nucleotide sequence ID" value="NZ_VHLG01000003.1"/>
</dbReference>
<feature type="signal peptide" evidence="2">
    <location>
        <begin position="1"/>
        <end position="35"/>
    </location>
</feature>
<feature type="chain" id="PRO_5021395995" evidence="2">
    <location>
        <begin position="36"/>
        <end position="190"/>
    </location>
</feature>
<protein>
    <submittedName>
        <fullName evidence="3">Uncharacterized protein</fullName>
    </submittedName>
</protein>
<dbReference type="AlphaFoldDB" id="A0A506UGX2"/>